<accession>A0A4V3CZ50</accession>
<evidence type="ECO:0000259" key="9">
    <source>
        <dbReference type="PROSITE" id="PS52029"/>
    </source>
</evidence>
<evidence type="ECO:0000256" key="4">
    <source>
        <dbReference type="ARBA" id="ARBA00022984"/>
    </source>
</evidence>
<feature type="active site" description="Nucleophile" evidence="6">
    <location>
        <position position="144"/>
    </location>
</feature>
<keyword evidence="5 6" id="KW-0961">Cell wall biogenesis/degradation</keyword>
<keyword evidence="4 6" id="KW-0573">Peptidoglycan synthesis</keyword>
<evidence type="ECO:0000256" key="3">
    <source>
        <dbReference type="ARBA" id="ARBA00022960"/>
    </source>
</evidence>
<organism evidence="10 11">
    <name type="scientific">Labedaea rhizosphaerae</name>
    <dbReference type="NCBI Taxonomy" id="598644"/>
    <lineage>
        <taxon>Bacteria</taxon>
        <taxon>Bacillati</taxon>
        <taxon>Actinomycetota</taxon>
        <taxon>Actinomycetes</taxon>
        <taxon>Pseudonocardiales</taxon>
        <taxon>Pseudonocardiaceae</taxon>
        <taxon>Labedaea</taxon>
    </lineage>
</organism>
<evidence type="ECO:0000313" key="11">
    <source>
        <dbReference type="Proteomes" id="UP000295444"/>
    </source>
</evidence>
<comment type="caution">
    <text evidence="10">The sequence shown here is derived from an EMBL/GenBank/DDBJ whole genome shotgun (WGS) entry which is preliminary data.</text>
</comment>
<evidence type="ECO:0000256" key="6">
    <source>
        <dbReference type="PROSITE-ProRule" id="PRU01373"/>
    </source>
</evidence>
<dbReference type="GO" id="GO:0071555">
    <property type="term" value="P:cell wall organization"/>
    <property type="evidence" value="ECO:0007669"/>
    <property type="project" value="UniProtKB-UniRule"/>
</dbReference>
<name>A0A4V3CZ50_LABRH</name>
<feature type="region of interest" description="Disordered" evidence="7">
    <location>
        <begin position="27"/>
        <end position="58"/>
    </location>
</feature>
<feature type="active site" description="Proton donor/acceptor" evidence="6">
    <location>
        <position position="133"/>
    </location>
</feature>
<feature type="compositionally biased region" description="Low complexity" evidence="7">
    <location>
        <begin position="28"/>
        <end position="49"/>
    </location>
</feature>
<gene>
    <name evidence="10" type="ORF">EV186_104666</name>
</gene>
<keyword evidence="11" id="KW-1185">Reference proteome</keyword>
<comment type="pathway">
    <text evidence="1 6">Cell wall biogenesis; peptidoglycan biosynthesis.</text>
</comment>
<dbReference type="GO" id="GO:0016740">
    <property type="term" value="F:transferase activity"/>
    <property type="evidence" value="ECO:0007669"/>
    <property type="project" value="UniProtKB-KW"/>
</dbReference>
<dbReference type="GO" id="GO:0071972">
    <property type="term" value="F:peptidoglycan L,D-transpeptidase activity"/>
    <property type="evidence" value="ECO:0007669"/>
    <property type="project" value="TreeGrafter"/>
</dbReference>
<dbReference type="GO" id="GO:0018104">
    <property type="term" value="P:peptidoglycan-protein cross-linking"/>
    <property type="evidence" value="ECO:0007669"/>
    <property type="project" value="TreeGrafter"/>
</dbReference>
<evidence type="ECO:0000256" key="8">
    <source>
        <dbReference type="SAM" id="SignalP"/>
    </source>
</evidence>
<feature type="chain" id="PRO_5039675285" evidence="8">
    <location>
        <begin position="20"/>
        <end position="169"/>
    </location>
</feature>
<dbReference type="EMBL" id="SNXZ01000004">
    <property type="protein sequence ID" value="TDP96678.1"/>
    <property type="molecule type" value="Genomic_DNA"/>
</dbReference>
<dbReference type="Gene3D" id="2.40.440.10">
    <property type="entry name" value="L,D-transpeptidase catalytic domain-like"/>
    <property type="match status" value="1"/>
</dbReference>
<dbReference type="RefSeq" id="WP_133851998.1">
    <property type="nucleotide sequence ID" value="NZ_SNXZ01000004.1"/>
</dbReference>
<dbReference type="GO" id="GO:0005576">
    <property type="term" value="C:extracellular region"/>
    <property type="evidence" value="ECO:0007669"/>
    <property type="project" value="TreeGrafter"/>
</dbReference>
<reference evidence="10 11" key="1">
    <citation type="submission" date="2019-03" db="EMBL/GenBank/DDBJ databases">
        <title>Genomic Encyclopedia of Type Strains, Phase IV (KMG-IV): sequencing the most valuable type-strain genomes for metagenomic binning, comparative biology and taxonomic classification.</title>
        <authorList>
            <person name="Goeker M."/>
        </authorList>
    </citation>
    <scope>NUCLEOTIDE SEQUENCE [LARGE SCALE GENOMIC DNA]</scope>
    <source>
        <strain evidence="10 11">DSM 45361</strain>
    </source>
</reference>
<dbReference type="InterPro" id="IPR050979">
    <property type="entry name" value="LD-transpeptidase"/>
</dbReference>
<dbReference type="AlphaFoldDB" id="A0A4V3CZ50"/>
<evidence type="ECO:0000313" key="10">
    <source>
        <dbReference type="EMBL" id="TDP96678.1"/>
    </source>
</evidence>
<dbReference type="OrthoDB" id="8887048at2"/>
<dbReference type="InterPro" id="IPR005490">
    <property type="entry name" value="LD_TPept_cat_dom"/>
</dbReference>
<protein>
    <submittedName>
        <fullName evidence="10">L,D-transpeptidase-like protein</fullName>
    </submittedName>
</protein>
<dbReference type="PANTHER" id="PTHR30582">
    <property type="entry name" value="L,D-TRANSPEPTIDASE"/>
    <property type="match status" value="1"/>
</dbReference>
<feature type="domain" description="L,D-TPase catalytic" evidence="9">
    <location>
        <begin position="62"/>
        <end position="168"/>
    </location>
</feature>
<dbReference type="Pfam" id="PF03734">
    <property type="entry name" value="YkuD"/>
    <property type="match status" value="1"/>
</dbReference>
<evidence type="ECO:0000256" key="1">
    <source>
        <dbReference type="ARBA" id="ARBA00004752"/>
    </source>
</evidence>
<dbReference type="PROSITE" id="PS52029">
    <property type="entry name" value="LD_TPASE"/>
    <property type="match status" value="1"/>
</dbReference>
<dbReference type="SUPFAM" id="SSF141523">
    <property type="entry name" value="L,D-transpeptidase catalytic domain-like"/>
    <property type="match status" value="1"/>
</dbReference>
<sequence>MRKWWVGGLAIGLLLGGCATEQGLGAGPAPVAEPVPVTTTATTPTTTTTTPPPSPPPCRKRAVACVRLSTHEAWLPGHGHSYGPVPIGYGVGKHATPTGTFHVVWKAEHWHSHEYGDPMPYSVFFAAGGIAFHQGSLDTSSHGCVHLTKTAAKRFFSSLKPGDEVQILP</sequence>
<keyword evidence="2" id="KW-0808">Transferase</keyword>
<dbReference type="InterPro" id="IPR038063">
    <property type="entry name" value="Transpep_catalytic_dom"/>
</dbReference>
<evidence type="ECO:0000256" key="2">
    <source>
        <dbReference type="ARBA" id="ARBA00022679"/>
    </source>
</evidence>
<feature type="signal peptide" evidence="8">
    <location>
        <begin position="1"/>
        <end position="19"/>
    </location>
</feature>
<keyword evidence="8" id="KW-0732">Signal</keyword>
<dbReference type="Proteomes" id="UP000295444">
    <property type="component" value="Unassembled WGS sequence"/>
</dbReference>
<evidence type="ECO:0000256" key="7">
    <source>
        <dbReference type="SAM" id="MobiDB-lite"/>
    </source>
</evidence>
<dbReference type="GO" id="GO:0008360">
    <property type="term" value="P:regulation of cell shape"/>
    <property type="evidence" value="ECO:0007669"/>
    <property type="project" value="UniProtKB-UniRule"/>
</dbReference>
<dbReference type="CDD" id="cd16913">
    <property type="entry name" value="YkuD_like"/>
    <property type="match status" value="1"/>
</dbReference>
<proteinExistence type="predicted"/>
<keyword evidence="3 6" id="KW-0133">Cell shape</keyword>
<dbReference type="UniPathway" id="UPA00219"/>
<evidence type="ECO:0000256" key="5">
    <source>
        <dbReference type="ARBA" id="ARBA00023316"/>
    </source>
</evidence>
<dbReference type="PROSITE" id="PS51257">
    <property type="entry name" value="PROKAR_LIPOPROTEIN"/>
    <property type="match status" value="1"/>
</dbReference>
<dbReference type="PANTHER" id="PTHR30582:SF33">
    <property type="entry name" value="EXPORTED PROTEIN"/>
    <property type="match status" value="1"/>
</dbReference>